<keyword evidence="1" id="KW-0812">Transmembrane</keyword>
<comment type="caution">
    <text evidence="2">The sequence shown here is derived from an EMBL/GenBank/DDBJ whole genome shotgun (WGS) entry which is preliminary data.</text>
</comment>
<evidence type="ECO:0000256" key="1">
    <source>
        <dbReference type="SAM" id="Phobius"/>
    </source>
</evidence>
<sequence length="84" mass="8808">MLADLLTAFASTACVGLIGYAATRWLAPLRPARFGGFMLAIGYASARFSGAGAGEAPLMRAIGAAAALGLLWFLWFSERDADRP</sequence>
<feature type="transmembrane region" description="Helical" evidence="1">
    <location>
        <begin position="58"/>
        <end position="76"/>
    </location>
</feature>
<reference evidence="2 3" key="1">
    <citation type="journal article" date="2013" name="Int. J. Syst. Evol. Microbiol.">
        <title>Sphingomonas kyungheensis sp. nov., a bacterium with ginsenoside-converting activity isolated from soil of a ginseng field.</title>
        <authorList>
            <person name="Son H.M."/>
            <person name="Yang J.E."/>
            <person name="Park Y."/>
            <person name="Han C.K."/>
            <person name="Kim S.G."/>
            <person name="Kook M."/>
            <person name="Yi T.H."/>
        </authorList>
    </citation>
    <scope>NUCLEOTIDE SEQUENCE [LARGE SCALE GENOMIC DNA]</scope>
    <source>
        <strain evidence="2 3">LMG 26582</strain>
    </source>
</reference>
<organism evidence="2 3">
    <name type="scientific">Sphingomonas kyungheensis</name>
    <dbReference type="NCBI Taxonomy" id="1069987"/>
    <lineage>
        <taxon>Bacteria</taxon>
        <taxon>Pseudomonadati</taxon>
        <taxon>Pseudomonadota</taxon>
        <taxon>Alphaproteobacteria</taxon>
        <taxon>Sphingomonadales</taxon>
        <taxon>Sphingomonadaceae</taxon>
        <taxon>Sphingomonas</taxon>
    </lineage>
</organism>
<feature type="transmembrane region" description="Helical" evidence="1">
    <location>
        <begin position="6"/>
        <end position="27"/>
    </location>
</feature>
<proteinExistence type="predicted"/>
<gene>
    <name evidence="2" type="ORF">V8201_05545</name>
</gene>
<keyword evidence="1" id="KW-1133">Transmembrane helix</keyword>
<evidence type="ECO:0000313" key="2">
    <source>
        <dbReference type="EMBL" id="MEI5686542.1"/>
    </source>
</evidence>
<keyword evidence="1" id="KW-0472">Membrane</keyword>
<name>A0ABU8H0N2_9SPHN</name>
<evidence type="ECO:0000313" key="3">
    <source>
        <dbReference type="Proteomes" id="UP001367771"/>
    </source>
</evidence>
<dbReference type="EMBL" id="JBBBDM010000002">
    <property type="protein sequence ID" value="MEI5686542.1"/>
    <property type="molecule type" value="Genomic_DNA"/>
</dbReference>
<accession>A0ABU8H0N2</accession>
<dbReference type="RefSeq" id="WP_271300385.1">
    <property type="nucleotide sequence ID" value="NZ_JBBBDM010000002.1"/>
</dbReference>
<protein>
    <submittedName>
        <fullName evidence="2">Uncharacterized protein</fullName>
    </submittedName>
</protein>
<dbReference type="Proteomes" id="UP001367771">
    <property type="component" value="Unassembled WGS sequence"/>
</dbReference>
<keyword evidence="3" id="KW-1185">Reference proteome</keyword>